<reference evidence="1 2" key="1">
    <citation type="submission" date="2020-04" db="EMBL/GenBank/DDBJ databases">
        <title>Perkinsus olseni comparative genomics.</title>
        <authorList>
            <person name="Bogema D.R."/>
        </authorList>
    </citation>
    <scope>NUCLEOTIDE SEQUENCE [LARGE SCALE GENOMIC DNA]</scope>
    <source>
        <strain evidence="1 2">ATCC PRA-207</strain>
    </source>
</reference>
<organism evidence="1 2">
    <name type="scientific">Perkinsus olseni</name>
    <name type="common">Perkinsus atlanticus</name>
    <dbReference type="NCBI Taxonomy" id="32597"/>
    <lineage>
        <taxon>Eukaryota</taxon>
        <taxon>Sar</taxon>
        <taxon>Alveolata</taxon>
        <taxon>Perkinsozoa</taxon>
        <taxon>Perkinsea</taxon>
        <taxon>Perkinsida</taxon>
        <taxon>Perkinsidae</taxon>
        <taxon>Perkinsus</taxon>
    </lineage>
</organism>
<accession>A0A7J6N4X1</accession>
<protein>
    <submittedName>
        <fullName evidence="1">Uncharacterized protein</fullName>
    </submittedName>
</protein>
<keyword evidence="2" id="KW-1185">Reference proteome</keyword>
<gene>
    <name evidence="1" type="ORF">FOZ63_017375</name>
</gene>
<sequence length="157" mass="17773">QIRAAQEACGLPVTSAPTTVEDRAQVHLCRMKVTSPPRAGYSREEDKYVIYVEGEVYEKEDIGAELDTTYEKTDLGKRLFVSHFTTLFNLYHEYSGRSDVEIPATSKRWLMEAGKPWWKSENEKINLQGMGLSIELEEAVPGLGRKKQSFEVSSRPG</sequence>
<evidence type="ECO:0000313" key="1">
    <source>
        <dbReference type="EMBL" id="KAF4678520.1"/>
    </source>
</evidence>
<feature type="non-terminal residue" evidence="1">
    <location>
        <position position="157"/>
    </location>
</feature>
<dbReference type="EMBL" id="JABANO010041474">
    <property type="protein sequence ID" value="KAF4678520.1"/>
    <property type="molecule type" value="Genomic_DNA"/>
</dbReference>
<comment type="caution">
    <text evidence="1">The sequence shown here is derived from an EMBL/GenBank/DDBJ whole genome shotgun (WGS) entry which is preliminary data.</text>
</comment>
<feature type="non-terminal residue" evidence="1">
    <location>
        <position position="1"/>
    </location>
</feature>
<proteinExistence type="predicted"/>
<dbReference type="Proteomes" id="UP000553632">
    <property type="component" value="Unassembled WGS sequence"/>
</dbReference>
<evidence type="ECO:0000313" key="2">
    <source>
        <dbReference type="Proteomes" id="UP000553632"/>
    </source>
</evidence>
<dbReference type="AlphaFoldDB" id="A0A7J6N4X1"/>
<name>A0A7J6N4X1_PEROL</name>